<reference evidence="1" key="1">
    <citation type="submission" date="2019-07" db="EMBL/GenBank/DDBJ databases">
        <title>Annotation for the trematode Paragonimus miyazaki's.</title>
        <authorList>
            <person name="Choi Y.-J."/>
        </authorList>
    </citation>
    <scope>NUCLEOTIDE SEQUENCE</scope>
    <source>
        <strain evidence="1">Japan</strain>
    </source>
</reference>
<protein>
    <submittedName>
        <fullName evidence="1">Uncharacterized protein</fullName>
    </submittedName>
</protein>
<dbReference type="OrthoDB" id="6283219at2759"/>
<comment type="caution">
    <text evidence="1">The sequence shown here is derived from an EMBL/GenBank/DDBJ whole genome shotgun (WGS) entry which is preliminary data.</text>
</comment>
<keyword evidence="2" id="KW-1185">Reference proteome</keyword>
<evidence type="ECO:0000313" key="2">
    <source>
        <dbReference type="Proteomes" id="UP000822476"/>
    </source>
</evidence>
<proteinExistence type="predicted"/>
<accession>A0A8S9YLK1</accession>
<name>A0A8S9YLK1_9TREM</name>
<evidence type="ECO:0000313" key="1">
    <source>
        <dbReference type="EMBL" id="KAF7255729.1"/>
    </source>
</evidence>
<organism evidence="1 2">
    <name type="scientific">Paragonimus skrjabini miyazakii</name>
    <dbReference type="NCBI Taxonomy" id="59628"/>
    <lineage>
        <taxon>Eukaryota</taxon>
        <taxon>Metazoa</taxon>
        <taxon>Spiralia</taxon>
        <taxon>Lophotrochozoa</taxon>
        <taxon>Platyhelminthes</taxon>
        <taxon>Trematoda</taxon>
        <taxon>Digenea</taxon>
        <taxon>Plagiorchiida</taxon>
        <taxon>Troglotremata</taxon>
        <taxon>Troglotrematidae</taxon>
        <taxon>Paragonimus</taxon>
    </lineage>
</organism>
<dbReference type="EMBL" id="JTDE01003721">
    <property type="protein sequence ID" value="KAF7255729.1"/>
    <property type="molecule type" value="Genomic_DNA"/>
</dbReference>
<dbReference type="Proteomes" id="UP000822476">
    <property type="component" value="Unassembled WGS sequence"/>
</dbReference>
<gene>
    <name evidence="1" type="ORF">EG68_07772</name>
</gene>
<dbReference type="AlphaFoldDB" id="A0A8S9YLK1"/>
<sequence>MDELLNGSRLFPGESTALIYLVQQMGVCGATLTQLKYDSDLNASRTIETIVKRLPPHLRFKWAEVAATTSRQNREPLFLMFVEARADTTCTSGFEANPSRKSPVKELGLTGQPKRLKHNADNQCSTFISTEVEFYMESVDLKAVLQLTWA</sequence>